<gene>
    <name evidence="18" type="ORF">IFJ97_07845</name>
</gene>
<evidence type="ECO:0000256" key="10">
    <source>
        <dbReference type="ARBA" id="ARBA00023235"/>
    </source>
</evidence>
<keyword evidence="8" id="KW-1207">Sterol metabolism</keyword>
<dbReference type="EC" id="1.1.3.6" evidence="13"/>
<keyword evidence="7" id="KW-0443">Lipid metabolism</keyword>
<dbReference type="InterPro" id="IPR000172">
    <property type="entry name" value="GMC_OxRdtase_N"/>
</dbReference>
<dbReference type="EMBL" id="JACXWA010000123">
    <property type="protein sequence ID" value="MBD3871254.1"/>
    <property type="molecule type" value="Genomic_DNA"/>
</dbReference>
<dbReference type="GO" id="GO:0008203">
    <property type="term" value="P:cholesterol metabolic process"/>
    <property type="evidence" value="ECO:0007669"/>
    <property type="project" value="UniProtKB-KW"/>
</dbReference>
<dbReference type="SUPFAM" id="SSF51905">
    <property type="entry name" value="FAD/NAD(P)-binding domain"/>
    <property type="match status" value="1"/>
</dbReference>
<evidence type="ECO:0000256" key="15">
    <source>
        <dbReference type="ARBA" id="ARBA00049778"/>
    </source>
</evidence>
<dbReference type="Gene3D" id="3.50.50.60">
    <property type="entry name" value="FAD/NAD(P)-binding domain"/>
    <property type="match status" value="3"/>
</dbReference>
<dbReference type="AlphaFoldDB" id="A0A8J6Y7T4"/>
<dbReference type="Pfam" id="PF05199">
    <property type="entry name" value="GMC_oxred_C"/>
    <property type="match status" value="1"/>
</dbReference>
<dbReference type="InterPro" id="IPR036188">
    <property type="entry name" value="FAD/NAD-bd_sf"/>
</dbReference>
<dbReference type="InterPro" id="IPR007867">
    <property type="entry name" value="GMC_OxRtase_C"/>
</dbReference>
<reference evidence="18 19" key="1">
    <citation type="submission" date="2020-08" db="EMBL/GenBank/DDBJ databases">
        <title>Acidobacteriota in marine sediments use diverse sulfur dissimilation pathways.</title>
        <authorList>
            <person name="Wasmund K."/>
        </authorList>
    </citation>
    <scope>NUCLEOTIDE SEQUENCE [LARGE SCALE GENOMIC DNA]</scope>
    <source>
        <strain evidence="18">MAG AM3-A</strain>
    </source>
</reference>
<dbReference type="PANTHER" id="PTHR47470:SF1">
    <property type="entry name" value="FAD-DEPENDENT OXIDOREDUCTASE 2 FAD BINDING DOMAIN-CONTAINING PROTEIN"/>
    <property type="match status" value="1"/>
</dbReference>
<dbReference type="Pfam" id="PF13450">
    <property type="entry name" value="NAD_binding_8"/>
    <property type="match status" value="1"/>
</dbReference>
<feature type="domain" description="Glucose-methanol-choline oxidoreductase N-terminal" evidence="16">
    <location>
        <begin position="193"/>
        <end position="282"/>
    </location>
</feature>
<comment type="cofactor">
    <cofactor evidence="1">
        <name>FAD</name>
        <dbReference type="ChEBI" id="CHEBI:57692"/>
    </cofactor>
</comment>
<dbReference type="Pfam" id="PF00732">
    <property type="entry name" value="GMC_oxred_N"/>
    <property type="match status" value="1"/>
</dbReference>
<dbReference type="GO" id="GO:0016995">
    <property type="term" value="F:cholesterol oxidase activity"/>
    <property type="evidence" value="ECO:0007669"/>
    <property type="project" value="UniProtKB-EC"/>
</dbReference>
<evidence type="ECO:0000256" key="4">
    <source>
        <dbReference type="ARBA" id="ARBA00022630"/>
    </source>
</evidence>
<keyword evidence="5" id="KW-0274">FAD</keyword>
<keyword evidence="4" id="KW-0285">Flavoprotein</keyword>
<organism evidence="18 19">
    <name type="scientific">Candidatus Sulfomarinibacter kjeldsenii</name>
    <dbReference type="NCBI Taxonomy" id="2885994"/>
    <lineage>
        <taxon>Bacteria</taxon>
        <taxon>Pseudomonadati</taxon>
        <taxon>Acidobacteriota</taxon>
        <taxon>Thermoanaerobaculia</taxon>
        <taxon>Thermoanaerobaculales</taxon>
        <taxon>Candidatus Sulfomarinibacteraceae</taxon>
        <taxon>Candidatus Sulfomarinibacter</taxon>
    </lineage>
</organism>
<name>A0A8J6Y7T4_9BACT</name>
<evidence type="ECO:0000256" key="5">
    <source>
        <dbReference type="ARBA" id="ARBA00022827"/>
    </source>
</evidence>
<evidence type="ECO:0000313" key="18">
    <source>
        <dbReference type="EMBL" id="MBD3871254.1"/>
    </source>
</evidence>
<dbReference type="GO" id="GO:0050660">
    <property type="term" value="F:flavin adenine dinucleotide binding"/>
    <property type="evidence" value="ECO:0007669"/>
    <property type="project" value="InterPro"/>
</dbReference>
<keyword evidence="10" id="KW-0413">Isomerase</keyword>
<evidence type="ECO:0000256" key="7">
    <source>
        <dbReference type="ARBA" id="ARBA00023098"/>
    </source>
</evidence>
<keyword evidence="9" id="KW-0753">Steroid metabolism</keyword>
<dbReference type="Proteomes" id="UP000598633">
    <property type="component" value="Unassembled WGS sequence"/>
</dbReference>
<evidence type="ECO:0000256" key="6">
    <source>
        <dbReference type="ARBA" id="ARBA00023002"/>
    </source>
</evidence>
<comment type="pathway">
    <text evidence="12">Steroid metabolism; cholesterol degradation.</text>
</comment>
<evidence type="ECO:0000313" key="19">
    <source>
        <dbReference type="Proteomes" id="UP000598633"/>
    </source>
</evidence>
<evidence type="ECO:0000256" key="9">
    <source>
        <dbReference type="ARBA" id="ARBA00023221"/>
    </source>
</evidence>
<evidence type="ECO:0000259" key="17">
    <source>
        <dbReference type="Pfam" id="PF05199"/>
    </source>
</evidence>
<comment type="similarity">
    <text evidence="2">Belongs to the GMC oxidoreductase family.</text>
</comment>
<feature type="domain" description="Glucose-methanol-choline oxidoreductase C-terminal" evidence="17">
    <location>
        <begin position="460"/>
        <end position="523"/>
    </location>
</feature>
<accession>A0A8J6Y7T4</accession>
<dbReference type="EC" id="5.3.3.1" evidence="11"/>
<dbReference type="GO" id="GO:0004769">
    <property type="term" value="F:steroid Delta-isomerase activity"/>
    <property type="evidence" value="ECO:0007669"/>
    <property type="project" value="UniProtKB-EC"/>
</dbReference>
<evidence type="ECO:0000256" key="11">
    <source>
        <dbReference type="ARBA" id="ARBA00038856"/>
    </source>
</evidence>
<evidence type="ECO:0000256" key="14">
    <source>
        <dbReference type="ARBA" id="ARBA00049744"/>
    </source>
</evidence>
<evidence type="ECO:0000256" key="2">
    <source>
        <dbReference type="ARBA" id="ARBA00010790"/>
    </source>
</evidence>
<dbReference type="InterPro" id="IPR052542">
    <property type="entry name" value="Cholesterol_Oxidase"/>
</dbReference>
<proteinExistence type="inferred from homology"/>
<comment type="caution">
    <text evidence="18">The sequence shown here is derived from an EMBL/GenBank/DDBJ whole genome shotgun (WGS) entry which is preliminary data.</text>
</comment>
<sequence length="523" mass="56765">MSKTPQGAAEKFDTDVAVIGSGFGGSVAAHRLSEKGYGVTVFEKGKRWRPEDFPKTNWNIRKSFWFPKIGCRGIFAMRLLREALVLHGVGVGGGSLVYANTLFEPPETVWDDPQWKGLEDWRAVMPEHFNTARRMLGVTENPKLGPADEALRRAAARRGKAETFRNTPVGIYFGDPDVTVPDPYFNGQGPERTGCTFCGGCMVGCRPGAKNTLDKNYLYLAERAGAQIIPDTMVTLVEALPEGGYHLSWRRSNGLFSSKRGATTARKVVFAGGVLGTVRLLMECKERGSLPRLSGQIGNIVRTNSEALLGVNSRSRKDLCEGVAIAAKVEIDEQTHFECVRFSKGSDVMLLLGTPLTDGGPGLPRPIKWLGNILRHPIDFLRIIKPWGKAETGTVVMAMQTADNHTRLVRKRQILWPFSRTLTSQPDPGQPGIPSYIPVANEIAREIAEDLDGIPQSTYNEVLLDTSSTAHILGGCGIGSGPESGVIDSSGRVFGHDDLYVMDGSMIGANLGVNPSLTITALA</sequence>
<evidence type="ECO:0000256" key="13">
    <source>
        <dbReference type="ARBA" id="ARBA00049723"/>
    </source>
</evidence>
<evidence type="ECO:0000256" key="3">
    <source>
        <dbReference type="ARBA" id="ARBA00022548"/>
    </source>
</evidence>
<protein>
    <recommendedName>
        <fullName evidence="14">Cholesterol oxidase</fullName>
        <ecNumber evidence="13">1.1.3.6</ecNumber>
        <ecNumber evidence="11">5.3.3.1</ecNumber>
    </recommendedName>
    <alternativeName>
        <fullName evidence="15">Cholesterol isomerase</fullName>
    </alternativeName>
</protein>
<keyword evidence="6" id="KW-0560">Oxidoreductase</keyword>
<dbReference type="PANTHER" id="PTHR47470">
    <property type="entry name" value="CHOLESTEROL OXIDASE"/>
    <property type="match status" value="1"/>
</dbReference>
<keyword evidence="3" id="KW-0153">Cholesterol metabolism</keyword>
<evidence type="ECO:0000256" key="8">
    <source>
        <dbReference type="ARBA" id="ARBA00023166"/>
    </source>
</evidence>
<evidence type="ECO:0000256" key="12">
    <source>
        <dbReference type="ARBA" id="ARBA00049645"/>
    </source>
</evidence>
<evidence type="ECO:0000256" key="1">
    <source>
        <dbReference type="ARBA" id="ARBA00001974"/>
    </source>
</evidence>
<evidence type="ECO:0000259" key="16">
    <source>
        <dbReference type="Pfam" id="PF00732"/>
    </source>
</evidence>